<comment type="caution">
    <text evidence="3">The sequence shown here is derived from an EMBL/GenBank/DDBJ whole genome shotgun (WGS) entry which is preliminary data.</text>
</comment>
<dbReference type="InterPro" id="IPR003808">
    <property type="entry name" value="Fe-S_metab-assoc_dom"/>
</dbReference>
<evidence type="ECO:0000259" key="2">
    <source>
        <dbReference type="Pfam" id="PF02657"/>
    </source>
</evidence>
<dbReference type="EMBL" id="BAABIA010000011">
    <property type="protein sequence ID" value="GAA5148180.1"/>
    <property type="molecule type" value="Genomic_DNA"/>
</dbReference>
<dbReference type="Gene3D" id="3.90.1010.10">
    <property type="match status" value="1"/>
</dbReference>
<evidence type="ECO:0000256" key="1">
    <source>
        <dbReference type="ARBA" id="ARBA00010282"/>
    </source>
</evidence>
<dbReference type="PANTHER" id="PTHR43597">
    <property type="entry name" value="SULFUR ACCEPTOR PROTEIN CSDE"/>
    <property type="match status" value="1"/>
</dbReference>
<sequence>MPSPMSYPAALNDIIELFEFLPEAERRENLINYAEMAVACARQEGVPYDVEDVRKDVECTDTVGVYVRVDDQDRVHFAIELGPKVQTLTKAMTAILCRGLNGSTVEEVMTVPPDFVPRIIGADLVRLRSQTVYYVLGRMKAAVKTLMDCRRAATS</sequence>
<dbReference type="Proteomes" id="UP001499852">
    <property type="component" value="Unassembled WGS sequence"/>
</dbReference>
<reference evidence="4" key="1">
    <citation type="journal article" date="2019" name="Int. J. Syst. Evol. Microbiol.">
        <title>The Global Catalogue of Microorganisms (GCM) 10K type strain sequencing project: providing services to taxonomists for standard genome sequencing and annotation.</title>
        <authorList>
            <consortium name="The Broad Institute Genomics Platform"/>
            <consortium name="The Broad Institute Genome Sequencing Center for Infectious Disease"/>
            <person name="Wu L."/>
            <person name="Ma J."/>
        </authorList>
    </citation>
    <scope>NUCLEOTIDE SEQUENCE [LARGE SCALE GENOMIC DNA]</scope>
    <source>
        <strain evidence="4">JCM 18053</strain>
    </source>
</reference>
<protein>
    <recommendedName>
        <fullName evidence="2">Fe-S metabolism associated domain-containing protein</fullName>
    </recommendedName>
</protein>
<feature type="domain" description="Fe-S metabolism associated" evidence="2">
    <location>
        <begin position="18"/>
        <end position="141"/>
    </location>
</feature>
<gene>
    <name evidence="3" type="ORF">GCM10023213_43950</name>
</gene>
<accession>A0ABP9PKH8</accession>
<organism evidence="3 4">
    <name type="scientific">Prosthecobacter algae</name>
    <dbReference type="NCBI Taxonomy" id="1144682"/>
    <lineage>
        <taxon>Bacteria</taxon>
        <taxon>Pseudomonadati</taxon>
        <taxon>Verrucomicrobiota</taxon>
        <taxon>Verrucomicrobiia</taxon>
        <taxon>Verrucomicrobiales</taxon>
        <taxon>Verrucomicrobiaceae</taxon>
        <taxon>Prosthecobacter</taxon>
    </lineage>
</organism>
<proteinExistence type="inferred from homology"/>
<comment type="similarity">
    <text evidence="1">Belongs to the SufE family.</text>
</comment>
<dbReference type="Pfam" id="PF02657">
    <property type="entry name" value="SufE"/>
    <property type="match status" value="1"/>
</dbReference>
<evidence type="ECO:0000313" key="3">
    <source>
        <dbReference type="EMBL" id="GAA5148180.1"/>
    </source>
</evidence>
<evidence type="ECO:0000313" key="4">
    <source>
        <dbReference type="Proteomes" id="UP001499852"/>
    </source>
</evidence>
<dbReference type="PANTHER" id="PTHR43597:SF5">
    <property type="entry name" value="SUFE-LIKE PROTEIN 2, CHLOROPLASTIC"/>
    <property type="match status" value="1"/>
</dbReference>
<keyword evidence="4" id="KW-1185">Reference proteome</keyword>
<dbReference type="SUPFAM" id="SSF82649">
    <property type="entry name" value="SufE/NifU"/>
    <property type="match status" value="1"/>
</dbReference>
<name>A0ABP9PKH8_9BACT</name>